<sequence>MHTQSENAPRRPHKPKSEDSGRQSPEPGTFDSVRNANQRPLKAITPHPHGGQLDLTLPLAAANCELMAPRLVRIRAR</sequence>
<feature type="region of interest" description="Disordered" evidence="1">
    <location>
        <begin position="1"/>
        <end position="49"/>
    </location>
</feature>
<dbReference type="EMBL" id="CM000366">
    <property type="protein sequence ID" value="EDX17723.1"/>
    <property type="molecule type" value="Genomic_DNA"/>
</dbReference>
<proteinExistence type="predicted"/>
<keyword evidence="3" id="KW-1185">Reference proteome</keyword>
<gene>
    <name evidence="2" type="primary">Dsim\GD15941</name>
    <name evidence="2" type="ORF">Dsim_GD15941</name>
</gene>
<protein>
    <submittedName>
        <fullName evidence="2">GD15941</fullName>
    </submittedName>
</protein>
<dbReference type="HOGENOM" id="CLU_2640786_0_0_1"/>
<accession>B4R3M1</accession>
<name>B4R3M1_DROSI</name>
<dbReference type="AlphaFoldDB" id="B4R3M1"/>
<dbReference type="Proteomes" id="UP000000304">
    <property type="component" value="Chromosome X"/>
</dbReference>
<evidence type="ECO:0000313" key="3">
    <source>
        <dbReference type="Proteomes" id="UP000000304"/>
    </source>
</evidence>
<reference evidence="2 3" key="1">
    <citation type="journal article" date="2007" name="Nature">
        <title>Evolution of genes and genomes on the Drosophila phylogeny.</title>
        <authorList>
            <consortium name="Drosophila 12 Genomes Consortium"/>
            <person name="Clark A.G."/>
            <person name="Eisen M.B."/>
            <person name="Smith D.R."/>
            <person name="Bergman C.M."/>
            <person name="Oliver B."/>
            <person name="Markow T.A."/>
            <person name="Kaufman T.C."/>
            <person name="Kellis M."/>
            <person name="Gelbart W."/>
            <person name="Iyer V.N."/>
            <person name="Pollard D.A."/>
            <person name="Sackton T.B."/>
            <person name="Larracuente A.M."/>
            <person name="Singh N.D."/>
            <person name="Abad J.P."/>
            <person name="Abt D.N."/>
            <person name="Adryan B."/>
            <person name="Aguade M."/>
            <person name="Akashi H."/>
            <person name="Anderson W.W."/>
            <person name="Aquadro C.F."/>
            <person name="Ardell D.H."/>
            <person name="Arguello R."/>
            <person name="Artieri C.G."/>
            <person name="Barbash D.A."/>
            <person name="Barker D."/>
            <person name="Barsanti P."/>
            <person name="Batterham P."/>
            <person name="Batzoglou S."/>
            <person name="Begun D."/>
            <person name="Bhutkar A."/>
            <person name="Blanco E."/>
            <person name="Bosak S.A."/>
            <person name="Bradley R.K."/>
            <person name="Brand A.D."/>
            <person name="Brent M.R."/>
            <person name="Brooks A.N."/>
            <person name="Brown R.H."/>
            <person name="Butlin R.K."/>
            <person name="Caggese C."/>
            <person name="Calvi B.R."/>
            <person name="Bernardo de Carvalho A."/>
            <person name="Caspi A."/>
            <person name="Castrezana S."/>
            <person name="Celniker S.E."/>
            <person name="Chang J.L."/>
            <person name="Chapple C."/>
            <person name="Chatterji S."/>
            <person name="Chinwalla A."/>
            <person name="Civetta A."/>
            <person name="Clifton S.W."/>
            <person name="Comeron J.M."/>
            <person name="Costello J.C."/>
            <person name="Coyne J.A."/>
            <person name="Daub J."/>
            <person name="David R.G."/>
            <person name="Delcher A.L."/>
            <person name="Delehaunty K."/>
            <person name="Do C.B."/>
            <person name="Ebling H."/>
            <person name="Edwards K."/>
            <person name="Eickbush T."/>
            <person name="Evans J.D."/>
            <person name="Filipski A."/>
            <person name="Findeiss S."/>
            <person name="Freyhult E."/>
            <person name="Fulton L."/>
            <person name="Fulton R."/>
            <person name="Garcia A.C."/>
            <person name="Gardiner A."/>
            <person name="Garfield D.A."/>
            <person name="Garvin B.E."/>
            <person name="Gibson G."/>
            <person name="Gilbert D."/>
            <person name="Gnerre S."/>
            <person name="Godfrey J."/>
            <person name="Good R."/>
            <person name="Gotea V."/>
            <person name="Gravely B."/>
            <person name="Greenberg A.J."/>
            <person name="Griffiths-Jones S."/>
            <person name="Gross S."/>
            <person name="Guigo R."/>
            <person name="Gustafson E.A."/>
            <person name="Haerty W."/>
            <person name="Hahn M.W."/>
            <person name="Halligan D.L."/>
            <person name="Halpern A.L."/>
            <person name="Halter G.M."/>
            <person name="Han M.V."/>
            <person name="Heger A."/>
            <person name="Hillier L."/>
            <person name="Hinrichs A.S."/>
            <person name="Holmes I."/>
            <person name="Hoskins R.A."/>
            <person name="Hubisz M.J."/>
            <person name="Hultmark D."/>
            <person name="Huntley M.A."/>
            <person name="Jaffe D.B."/>
            <person name="Jagadeeshan S."/>
            <person name="Jeck W.R."/>
            <person name="Johnson J."/>
            <person name="Jones C.D."/>
            <person name="Jordan W.C."/>
            <person name="Karpen G.H."/>
            <person name="Kataoka E."/>
            <person name="Keightley P.D."/>
            <person name="Kheradpour P."/>
            <person name="Kirkness E.F."/>
            <person name="Koerich L.B."/>
            <person name="Kristiansen K."/>
            <person name="Kudrna D."/>
            <person name="Kulathinal R.J."/>
            <person name="Kumar S."/>
            <person name="Kwok R."/>
            <person name="Lander E."/>
            <person name="Langley C.H."/>
            <person name="Lapoint R."/>
            <person name="Lazzaro B.P."/>
            <person name="Lee S.J."/>
            <person name="Levesque L."/>
            <person name="Li R."/>
            <person name="Lin C.F."/>
            <person name="Lin M.F."/>
            <person name="Lindblad-Toh K."/>
            <person name="Llopart A."/>
            <person name="Long M."/>
            <person name="Low L."/>
            <person name="Lozovsky E."/>
            <person name="Lu J."/>
            <person name="Luo M."/>
            <person name="Machado C.A."/>
            <person name="Makalowski W."/>
            <person name="Marzo M."/>
            <person name="Matsuda M."/>
            <person name="Matzkin L."/>
            <person name="McAllister B."/>
            <person name="McBride C.S."/>
            <person name="McKernan B."/>
            <person name="McKernan K."/>
            <person name="Mendez-Lago M."/>
            <person name="Minx P."/>
            <person name="Mollenhauer M.U."/>
            <person name="Montooth K."/>
            <person name="Mount S.M."/>
            <person name="Mu X."/>
            <person name="Myers E."/>
            <person name="Negre B."/>
            <person name="Newfeld S."/>
            <person name="Nielsen R."/>
            <person name="Noor M.A."/>
            <person name="O'Grady P."/>
            <person name="Pachter L."/>
            <person name="Papaceit M."/>
            <person name="Parisi M.J."/>
            <person name="Parisi M."/>
            <person name="Parts L."/>
            <person name="Pedersen J.S."/>
            <person name="Pesole G."/>
            <person name="Phillippy A.M."/>
            <person name="Ponting C.P."/>
            <person name="Pop M."/>
            <person name="Porcelli D."/>
            <person name="Powell J.R."/>
            <person name="Prohaska S."/>
            <person name="Pruitt K."/>
            <person name="Puig M."/>
            <person name="Quesneville H."/>
            <person name="Ram K.R."/>
            <person name="Rand D."/>
            <person name="Rasmussen M.D."/>
            <person name="Reed L.K."/>
            <person name="Reenan R."/>
            <person name="Reily A."/>
            <person name="Remington K.A."/>
            <person name="Rieger T.T."/>
            <person name="Ritchie M.G."/>
            <person name="Robin C."/>
            <person name="Rogers Y.H."/>
            <person name="Rohde C."/>
            <person name="Rozas J."/>
            <person name="Rubenfield M.J."/>
            <person name="Ruiz A."/>
            <person name="Russo S."/>
            <person name="Salzberg S.L."/>
            <person name="Sanchez-Gracia A."/>
            <person name="Saranga D.J."/>
            <person name="Sato H."/>
            <person name="Schaeffer S.W."/>
            <person name="Schatz M.C."/>
            <person name="Schlenke T."/>
            <person name="Schwartz R."/>
            <person name="Segarra C."/>
            <person name="Singh R.S."/>
            <person name="Sirot L."/>
            <person name="Sirota M."/>
            <person name="Sisneros N.B."/>
            <person name="Smith C.D."/>
            <person name="Smith T.F."/>
            <person name="Spieth J."/>
            <person name="Stage D.E."/>
            <person name="Stark A."/>
            <person name="Stephan W."/>
            <person name="Strausberg R.L."/>
            <person name="Strempel S."/>
            <person name="Sturgill D."/>
            <person name="Sutton G."/>
            <person name="Sutton G.G."/>
            <person name="Tao W."/>
            <person name="Teichmann S."/>
            <person name="Tobari Y.N."/>
            <person name="Tomimura Y."/>
            <person name="Tsolas J.M."/>
            <person name="Valente V.L."/>
            <person name="Venter E."/>
            <person name="Venter J.C."/>
            <person name="Vicario S."/>
            <person name="Vieira F.G."/>
            <person name="Vilella A.J."/>
            <person name="Villasante A."/>
            <person name="Walenz B."/>
            <person name="Wang J."/>
            <person name="Wasserman M."/>
            <person name="Watts T."/>
            <person name="Wilson D."/>
            <person name="Wilson R.K."/>
            <person name="Wing R.A."/>
            <person name="Wolfner M.F."/>
            <person name="Wong A."/>
            <person name="Wong G.K."/>
            <person name="Wu C.I."/>
            <person name="Wu G."/>
            <person name="Yamamoto D."/>
            <person name="Yang H.P."/>
            <person name="Yang S.P."/>
            <person name="Yorke J.A."/>
            <person name="Yoshida K."/>
            <person name="Zdobnov E."/>
            <person name="Zhang P."/>
            <person name="Zhang Y."/>
            <person name="Zimin A.V."/>
            <person name="Baldwin J."/>
            <person name="Abdouelleil A."/>
            <person name="Abdulkadir J."/>
            <person name="Abebe A."/>
            <person name="Abera B."/>
            <person name="Abreu J."/>
            <person name="Acer S.C."/>
            <person name="Aftuck L."/>
            <person name="Alexander A."/>
            <person name="An P."/>
            <person name="Anderson E."/>
            <person name="Anderson S."/>
            <person name="Arachi H."/>
            <person name="Azer M."/>
            <person name="Bachantsang P."/>
            <person name="Barry A."/>
            <person name="Bayul T."/>
            <person name="Berlin A."/>
            <person name="Bessette D."/>
            <person name="Bloom T."/>
            <person name="Blye J."/>
            <person name="Boguslavskiy L."/>
            <person name="Bonnet C."/>
            <person name="Boukhgalter B."/>
            <person name="Bourzgui I."/>
            <person name="Brown A."/>
            <person name="Cahill P."/>
            <person name="Channer S."/>
            <person name="Cheshatsang Y."/>
            <person name="Chuda L."/>
            <person name="Citroen M."/>
            <person name="Collymore A."/>
            <person name="Cooke P."/>
            <person name="Costello M."/>
            <person name="D'Aco K."/>
            <person name="Daza R."/>
            <person name="De Haan G."/>
            <person name="DeGray S."/>
            <person name="DeMaso C."/>
            <person name="Dhargay N."/>
            <person name="Dooley K."/>
            <person name="Dooley E."/>
            <person name="Doricent M."/>
            <person name="Dorje P."/>
            <person name="Dorjee K."/>
            <person name="Dupes A."/>
            <person name="Elong R."/>
            <person name="Falk J."/>
            <person name="Farina A."/>
            <person name="Faro S."/>
            <person name="Ferguson D."/>
            <person name="Fisher S."/>
            <person name="Foley C.D."/>
            <person name="Franke A."/>
            <person name="Friedrich D."/>
            <person name="Gadbois L."/>
            <person name="Gearin G."/>
            <person name="Gearin C.R."/>
            <person name="Giannoukos G."/>
            <person name="Goode T."/>
            <person name="Graham J."/>
            <person name="Grandbois E."/>
            <person name="Grewal S."/>
            <person name="Gyaltsen K."/>
            <person name="Hafez N."/>
            <person name="Hagos B."/>
            <person name="Hall J."/>
            <person name="Henson C."/>
            <person name="Hollinger A."/>
            <person name="Honan T."/>
            <person name="Huard M.D."/>
            <person name="Hughes L."/>
            <person name="Hurhula B."/>
            <person name="Husby M.E."/>
            <person name="Kamat A."/>
            <person name="Kanga B."/>
            <person name="Kashin S."/>
            <person name="Khazanovich D."/>
            <person name="Kisner P."/>
            <person name="Lance K."/>
            <person name="Lara M."/>
            <person name="Lee W."/>
            <person name="Lennon N."/>
            <person name="Letendre F."/>
            <person name="LeVine R."/>
            <person name="Lipovsky A."/>
            <person name="Liu X."/>
            <person name="Liu J."/>
            <person name="Liu S."/>
            <person name="Lokyitsang T."/>
            <person name="Lokyitsang Y."/>
            <person name="Lubonja R."/>
            <person name="Lui A."/>
            <person name="MacDonald P."/>
            <person name="Magnisalis V."/>
            <person name="Maru K."/>
            <person name="Matthews C."/>
            <person name="McCusker W."/>
            <person name="McDonough S."/>
            <person name="Mehta T."/>
            <person name="Meldrim J."/>
            <person name="Meneus L."/>
            <person name="Mihai O."/>
            <person name="Mihalev A."/>
            <person name="Mihova T."/>
            <person name="Mittelman R."/>
            <person name="Mlenga V."/>
            <person name="Montmayeur A."/>
            <person name="Mulrain L."/>
            <person name="Navidi A."/>
            <person name="Naylor J."/>
            <person name="Negash T."/>
            <person name="Nguyen T."/>
            <person name="Nguyen N."/>
            <person name="Nicol R."/>
            <person name="Norbu C."/>
            <person name="Norbu N."/>
            <person name="Novod N."/>
            <person name="O'Neill B."/>
            <person name="Osman S."/>
            <person name="Markiewicz E."/>
            <person name="Oyono O.L."/>
            <person name="Patti C."/>
            <person name="Phunkhang P."/>
            <person name="Pierre F."/>
            <person name="Priest M."/>
            <person name="Raghuraman S."/>
            <person name="Rege F."/>
            <person name="Reyes R."/>
            <person name="Rise C."/>
            <person name="Rogov P."/>
            <person name="Ross K."/>
            <person name="Ryan E."/>
            <person name="Settipalli S."/>
            <person name="Shea T."/>
            <person name="Sherpa N."/>
            <person name="Shi L."/>
            <person name="Shih D."/>
            <person name="Sparrow T."/>
            <person name="Spaulding J."/>
            <person name="Stalker J."/>
            <person name="Stange-Thomann N."/>
            <person name="Stavropoulos S."/>
            <person name="Stone C."/>
            <person name="Strader C."/>
            <person name="Tesfaye S."/>
            <person name="Thomson T."/>
            <person name="Thoulutsang Y."/>
            <person name="Thoulutsang D."/>
            <person name="Topham K."/>
            <person name="Topping I."/>
            <person name="Tsamla T."/>
            <person name="Vassiliev H."/>
            <person name="Vo A."/>
            <person name="Wangchuk T."/>
            <person name="Wangdi T."/>
            <person name="Weiand M."/>
            <person name="Wilkinson J."/>
            <person name="Wilson A."/>
            <person name="Yadav S."/>
            <person name="Young G."/>
            <person name="Yu Q."/>
            <person name="Zembek L."/>
            <person name="Zhong D."/>
            <person name="Zimmer A."/>
            <person name="Zwirko Z."/>
            <person name="Jaffe D.B."/>
            <person name="Alvarez P."/>
            <person name="Brockman W."/>
            <person name="Butler J."/>
            <person name="Chin C."/>
            <person name="Gnerre S."/>
            <person name="Grabherr M."/>
            <person name="Kleber M."/>
            <person name="Mauceli E."/>
            <person name="MacCallum I."/>
        </authorList>
    </citation>
    <scope>NUCLEOTIDE SEQUENCE [LARGE SCALE GENOMIC DNA]</scope>
    <source>
        <strain evidence="3">white501</strain>
    </source>
</reference>
<organism evidence="2 3">
    <name type="scientific">Drosophila simulans</name>
    <name type="common">Fruit fly</name>
    <dbReference type="NCBI Taxonomy" id="7240"/>
    <lineage>
        <taxon>Eukaryota</taxon>
        <taxon>Metazoa</taxon>
        <taxon>Ecdysozoa</taxon>
        <taxon>Arthropoda</taxon>
        <taxon>Hexapoda</taxon>
        <taxon>Insecta</taxon>
        <taxon>Pterygota</taxon>
        <taxon>Neoptera</taxon>
        <taxon>Endopterygota</taxon>
        <taxon>Diptera</taxon>
        <taxon>Brachycera</taxon>
        <taxon>Muscomorpha</taxon>
        <taxon>Ephydroidea</taxon>
        <taxon>Drosophilidae</taxon>
        <taxon>Drosophila</taxon>
        <taxon>Sophophora</taxon>
    </lineage>
</organism>
<evidence type="ECO:0000313" key="2">
    <source>
        <dbReference type="EMBL" id="EDX17723.1"/>
    </source>
</evidence>
<evidence type="ECO:0000256" key="1">
    <source>
        <dbReference type="SAM" id="MobiDB-lite"/>
    </source>
</evidence>